<reference evidence="2" key="1">
    <citation type="submission" date="2016-12" db="EMBL/GenBank/DDBJ databases">
        <authorList>
            <person name="Rodrigo-Torres L."/>
            <person name="Arahal R.D."/>
            <person name="Lucena T."/>
        </authorList>
    </citation>
    <scope>NUCLEOTIDE SEQUENCE [LARGE SCALE GENOMIC DNA]</scope>
</reference>
<name>A0A1M7YYZ9_9VIBR</name>
<proteinExistence type="predicted"/>
<evidence type="ECO:0000313" key="1">
    <source>
        <dbReference type="EMBL" id="SHO57871.1"/>
    </source>
</evidence>
<dbReference type="EMBL" id="FRFG01000048">
    <property type="protein sequence ID" value="SHO57871.1"/>
    <property type="molecule type" value="Genomic_DNA"/>
</dbReference>
<gene>
    <name evidence="1" type="ORF">VQ7734_03641</name>
</gene>
<dbReference type="Proteomes" id="UP000184600">
    <property type="component" value="Unassembled WGS sequence"/>
</dbReference>
<accession>A0A1M7YYZ9</accession>
<dbReference type="AlphaFoldDB" id="A0A1M7YYZ9"/>
<keyword evidence="2" id="KW-1185">Reference proteome</keyword>
<protein>
    <submittedName>
        <fullName evidence="1">Uncharacterized protein</fullName>
    </submittedName>
</protein>
<organism evidence="1 2">
    <name type="scientific">Vibrio quintilis</name>
    <dbReference type="NCBI Taxonomy" id="1117707"/>
    <lineage>
        <taxon>Bacteria</taxon>
        <taxon>Pseudomonadati</taxon>
        <taxon>Pseudomonadota</taxon>
        <taxon>Gammaproteobacteria</taxon>
        <taxon>Vibrionales</taxon>
        <taxon>Vibrionaceae</taxon>
        <taxon>Vibrio</taxon>
    </lineage>
</organism>
<dbReference type="STRING" id="1117707.VQ7734_03641"/>
<evidence type="ECO:0000313" key="2">
    <source>
        <dbReference type="Proteomes" id="UP000184600"/>
    </source>
</evidence>
<sequence>MNIKFDIIPQKTPGTHGRMVSKTVFDVVELIPHPKDPSYKTNGPVRFSGSRDACEKWIKEHQ</sequence>